<dbReference type="InterPro" id="IPR050925">
    <property type="entry name" value="Rhomboid_protease_S54"/>
</dbReference>
<evidence type="ECO:0000256" key="3">
    <source>
        <dbReference type="ARBA" id="ARBA00022692"/>
    </source>
</evidence>
<feature type="signal peptide" evidence="8">
    <location>
        <begin position="1"/>
        <end position="19"/>
    </location>
</feature>
<evidence type="ECO:0000256" key="7">
    <source>
        <dbReference type="SAM" id="Phobius"/>
    </source>
</evidence>
<keyword evidence="10" id="KW-1185">Reference proteome</keyword>
<feature type="chain" id="PRO_5011965749" evidence="8">
    <location>
        <begin position="20"/>
        <end position="297"/>
    </location>
</feature>
<keyword evidence="3 7" id="KW-0812">Transmembrane</keyword>
<evidence type="ECO:0000256" key="2">
    <source>
        <dbReference type="ARBA" id="ARBA00009045"/>
    </source>
</evidence>
<dbReference type="Proteomes" id="UP000193642">
    <property type="component" value="Unassembled WGS sequence"/>
</dbReference>
<keyword evidence="6 7" id="KW-0472">Membrane</keyword>
<dbReference type="GO" id="GO:0016020">
    <property type="term" value="C:membrane"/>
    <property type="evidence" value="ECO:0007669"/>
    <property type="project" value="UniProtKB-SubCell"/>
</dbReference>
<dbReference type="InterPro" id="IPR035952">
    <property type="entry name" value="Rhomboid-like_sf"/>
</dbReference>
<accession>A0A1Y2CYK0</accession>
<keyword evidence="5 7" id="KW-1133">Transmembrane helix</keyword>
<dbReference type="AlphaFoldDB" id="A0A1Y2CYK0"/>
<comment type="similarity">
    <text evidence="2">Belongs to the peptidase S54 family.</text>
</comment>
<dbReference type="PANTHER" id="PTHR43731">
    <property type="entry name" value="RHOMBOID PROTEASE"/>
    <property type="match status" value="1"/>
</dbReference>
<dbReference type="SUPFAM" id="SSF144091">
    <property type="entry name" value="Rhomboid-like"/>
    <property type="match status" value="1"/>
</dbReference>
<evidence type="ECO:0000256" key="8">
    <source>
        <dbReference type="SAM" id="SignalP"/>
    </source>
</evidence>
<comment type="subcellular location">
    <subcellularLocation>
        <location evidence="1">Membrane</location>
        <topology evidence="1">Multi-pass membrane protein</topology>
    </subcellularLocation>
</comment>
<comment type="caution">
    <text evidence="9">The sequence shown here is derived from an EMBL/GenBank/DDBJ whole genome shotgun (WGS) entry which is preliminary data.</text>
</comment>
<evidence type="ECO:0000256" key="6">
    <source>
        <dbReference type="ARBA" id="ARBA00023136"/>
    </source>
</evidence>
<evidence type="ECO:0000313" key="9">
    <source>
        <dbReference type="EMBL" id="ORY52037.1"/>
    </source>
</evidence>
<proteinExistence type="inferred from homology"/>
<keyword evidence="4" id="KW-0378">Hydrolase</keyword>
<reference evidence="9 10" key="1">
    <citation type="submission" date="2016-07" db="EMBL/GenBank/DDBJ databases">
        <title>Pervasive Adenine N6-methylation of Active Genes in Fungi.</title>
        <authorList>
            <consortium name="DOE Joint Genome Institute"/>
            <person name="Mondo S.J."/>
            <person name="Dannebaum R.O."/>
            <person name="Kuo R.C."/>
            <person name="Labutti K."/>
            <person name="Haridas S."/>
            <person name="Kuo A."/>
            <person name="Salamov A."/>
            <person name="Ahrendt S.R."/>
            <person name="Lipzen A."/>
            <person name="Sullivan W."/>
            <person name="Andreopoulos W.B."/>
            <person name="Clum A."/>
            <person name="Lindquist E."/>
            <person name="Daum C."/>
            <person name="Ramamoorthy G.K."/>
            <person name="Gryganskyi A."/>
            <person name="Culley D."/>
            <person name="Magnuson J.K."/>
            <person name="James T.Y."/>
            <person name="O'Malley M.A."/>
            <person name="Stajich J.E."/>
            <person name="Spatafora J.W."/>
            <person name="Visel A."/>
            <person name="Grigoriev I.V."/>
        </authorList>
    </citation>
    <scope>NUCLEOTIDE SEQUENCE [LARGE SCALE GENOMIC DNA]</scope>
    <source>
        <strain evidence="9 10">JEL800</strain>
    </source>
</reference>
<dbReference type="Gene3D" id="1.20.1540.10">
    <property type="entry name" value="Rhomboid-like"/>
    <property type="match status" value="1"/>
</dbReference>
<organism evidence="9 10">
    <name type="scientific">Rhizoclosmatium globosum</name>
    <dbReference type="NCBI Taxonomy" id="329046"/>
    <lineage>
        <taxon>Eukaryota</taxon>
        <taxon>Fungi</taxon>
        <taxon>Fungi incertae sedis</taxon>
        <taxon>Chytridiomycota</taxon>
        <taxon>Chytridiomycota incertae sedis</taxon>
        <taxon>Chytridiomycetes</taxon>
        <taxon>Chytridiales</taxon>
        <taxon>Chytriomycetaceae</taxon>
        <taxon>Rhizoclosmatium</taxon>
    </lineage>
</organism>
<feature type="transmembrane region" description="Helical" evidence="7">
    <location>
        <begin position="219"/>
        <end position="245"/>
    </location>
</feature>
<feature type="transmembrane region" description="Helical" evidence="7">
    <location>
        <begin position="99"/>
        <end position="121"/>
    </location>
</feature>
<dbReference type="GO" id="GO:0004252">
    <property type="term" value="F:serine-type endopeptidase activity"/>
    <property type="evidence" value="ECO:0007669"/>
    <property type="project" value="InterPro"/>
</dbReference>
<evidence type="ECO:0000313" key="10">
    <source>
        <dbReference type="Proteomes" id="UP000193642"/>
    </source>
</evidence>
<keyword evidence="8" id="KW-0732">Signal</keyword>
<sequence>MSQYFVLGVLGLTLPSLISQNYHELGLASPPLSPGFISKSMLLRIAVTPSLADVRVVSPLYTLVTHAFHHRDVRHWASNAYALAVVGTSDTTPGFVSTFATFFGGVLGGVVGQAAWATLLLRPRDQLQPSKLGTFADIADSLASAVRATIASVSDALPFLREQHFVLCGMSAGVYALMGAECVALAVRLTANLRALARLQNRPYRDAAANAEIRRLKDAIVGILSTAIGHAVALGSQVIAVASLWPQPQQPQPFALIQQQQQQSQSPFVFDESVGYAAHLGGFAVGLCMQLVREMFL</sequence>
<evidence type="ECO:0000256" key="4">
    <source>
        <dbReference type="ARBA" id="ARBA00022801"/>
    </source>
</evidence>
<dbReference type="OrthoDB" id="2105897at2759"/>
<dbReference type="PANTHER" id="PTHR43731:SF14">
    <property type="entry name" value="PRESENILIN-ASSOCIATED RHOMBOID-LIKE PROTEIN, MITOCHONDRIAL"/>
    <property type="match status" value="1"/>
</dbReference>
<gene>
    <name evidence="9" type="ORF">BCR33DRAFT_712249</name>
</gene>
<evidence type="ECO:0000256" key="5">
    <source>
        <dbReference type="ARBA" id="ARBA00022989"/>
    </source>
</evidence>
<evidence type="ECO:0000256" key="1">
    <source>
        <dbReference type="ARBA" id="ARBA00004141"/>
    </source>
</evidence>
<dbReference type="EMBL" id="MCGO01000004">
    <property type="protein sequence ID" value="ORY52037.1"/>
    <property type="molecule type" value="Genomic_DNA"/>
</dbReference>
<name>A0A1Y2CYK0_9FUNG</name>
<protein>
    <submittedName>
        <fullName evidence="9">Uncharacterized protein</fullName>
    </submittedName>
</protein>